<dbReference type="Pfam" id="PF01636">
    <property type="entry name" value="APH"/>
    <property type="match status" value="1"/>
</dbReference>
<dbReference type="SUPFAM" id="SSF56112">
    <property type="entry name" value="Protein kinase-like (PK-like)"/>
    <property type="match status" value="1"/>
</dbReference>
<dbReference type="AlphaFoldDB" id="A0A9X0DMB9"/>
<dbReference type="OrthoDB" id="3517922at2759"/>
<evidence type="ECO:0000313" key="2">
    <source>
        <dbReference type="EMBL" id="KAJ8068464.1"/>
    </source>
</evidence>
<dbReference type="Gene3D" id="3.90.1200.10">
    <property type="match status" value="1"/>
</dbReference>
<protein>
    <recommendedName>
        <fullName evidence="1">Aminoglycoside phosphotransferase domain-containing protein</fullName>
    </recommendedName>
</protein>
<gene>
    <name evidence="2" type="ORF">OCU04_004019</name>
</gene>
<evidence type="ECO:0000259" key="1">
    <source>
        <dbReference type="Pfam" id="PF01636"/>
    </source>
</evidence>
<proteinExistence type="predicted"/>
<evidence type="ECO:0000313" key="3">
    <source>
        <dbReference type="Proteomes" id="UP001152300"/>
    </source>
</evidence>
<sequence>MIAFDDKYANHLGHPWIAFLWVNGQTLKWSISQPKQELRRNALMERIARINVDFLQVQKLGCSAKTWMETKITRKIKRVESGALQGANILKECEDQERLIDRYLPLQCEEVPHVLVHNDLCGNNIIVNEKTELQCVIDLGQAEMLPIPLAAVYPPFLTHDPTQEGQEINWAARDTETMQRDRAFYLGCIRELALAKGGLVEEYYTNLARQDEIDKYWWFVAVSSITMHKAMAACNWKPPVKYQ</sequence>
<dbReference type="EMBL" id="JAPEIS010000003">
    <property type="protein sequence ID" value="KAJ8068464.1"/>
    <property type="molecule type" value="Genomic_DNA"/>
</dbReference>
<name>A0A9X0DMB9_9HELO</name>
<feature type="domain" description="Aminoglycoside phosphotransferase" evidence="1">
    <location>
        <begin position="7"/>
        <end position="143"/>
    </location>
</feature>
<comment type="caution">
    <text evidence="2">The sequence shown here is derived from an EMBL/GenBank/DDBJ whole genome shotgun (WGS) entry which is preliminary data.</text>
</comment>
<dbReference type="Proteomes" id="UP001152300">
    <property type="component" value="Unassembled WGS sequence"/>
</dbReference>
<accession>A0A9X0DMB9</accession>
<keyword evidence="3" id="KW-1185">Reference proteome</keyword>
<dbReference type="InterPro" id="IPR002575">
    <property type="entry name" value="Aminoglycoside_PTrfase"/>
</dbReference>
<organism evidence="2 3">
    <name type="scientific">Sclerotinia nivalis</name>
    <dbReference type="NCBI Taxonomy" id="352851"/>
    <lineage>
        <taxon>Eukaryota</taxon>
        <taxon>Fungi</taxon>
        <taxon>Dikarya</taxon>
        <taxon>Ascomycota</taxon>
        <taxon>Pezizomycotina</taxon>
        <taxon>Leotiomycetes</taxon>
        <taxon>Helotiales</taxon>
        <taxon>Sclerotiniaceae</taxon>
        <taxon>Sclerotinia</taxon>
    </lineage>
</organism>
<dbReference type="InterPro" id="IPR011009">
    <property type="entry name" value="Kinase-like_dom_sf"/>
</dbReference>
<reference evidence="2" key="1">
    <citation type="submission" date="2022-11" db="EMBL/GenBank/DDBJ databases">
        <title>Genome Resource of Sclerotinia nivalis Strain SnTB1, a Plant Pathogen Isolated from American Ginseng.</title>
        <authorList>
            <person name="Fan S."/>
        </authorList>
    </citation>
    <scope>NUCLEOTIDE SEQUENCE</scope>
    <source>
        <strain evidence="2">SnTB1</strain>
    </source>
</reference>